<feature type="compositionally biased region" description="Low complexity" evidence="1">
    <location>
        <begin position="786"/>
        <end position="810"/>
    </location>
</feature>
<protein>
    <recommendedName>
        <fullName evidence="3">CBM21 domain-containing protein</fullName>
    </recommendedName>
</protein>
<evidence type="ECO:0000313" key="5">
    <source>
        <dbReference type="Proteomes" id="UP000020467"/>
    </source>
</evidence>
<keyword evidence="2" id="KW-0732">Signal</keyword>
<accession>A0A010R782</accession>
<dbReference type="InterPro" id="IPR050782">
    <property type="entry name" value="PP1_regulatory_subunit_3"/>
</dbReference>
<evidence type="ECO:0000313" key="4">
    <source>
        <dbReference type="EMBL" id="EXF73569.1"/>
    </source>
</evidence>
<sequence length="991" mass="107878">MFLAFFVFVFSSSLSPTLNILHHPPGDPRPPLLDCLTEHVHAHLSTTTPSSMATLVFLVFFAVFRTCRDAPDHQFCTYSAGLLYPLPLFDQSSSTQNLTDHTIPTNVASHPVRTSHRLALDSHRPLLPVETLESPSFPSSSLHSTCFDDISTGPSSPATDIPRHQTQDESFLLCCWNIARAENSTVARRPFLDLSLPPSHSPYTIAGMPYTPPSHHRSPASSAPSSPDVSRRSSFQSSPRPSLPRSASYLTKHRRTPAAAAGAPTTNGNSDQPTPPGTSDDLKGMATNSTSVRQSPPPLTDDRGMPKGAIISPPDSGSEEEDVAERGRQIENLKELQDIISQIPVKREASPTSSKLDQPALSLITKEDLPKEGLPTSFSTSSLDALAKTVARRVNHVRSSTEPRIVMESASITGSESDSDGNNFENKPPMVRKKSGELVRPALRPASARRRPSSMPGTPTFSKAVHFDSHLEHVRHFLQVDRPLAVSAGSSPVDAYDSDTEYPFPGEERQNARTPPFEWEIVTANHPADTPIRKSLPVRLERVWLSPDQKNLLGSVAVANLAFQKYVTCRFTLDYWKTTSEVGAEYSHEVRAQDDHVAQDRFTFSIKLSDLANLETKTLFFCIKYNVNGQEYWDNNNGTNFQVDFRKKHLPQNGKRGLQGAAGRPALPRSNRRSSPSSAPRPKSMPVGFDDFGNQSKLNFDQPIHEYLGESGPTAGLRLKINKSTGNLASDNLSSRLTAPSGQAFSNRYDFGASLTAAVQAAKDTIGKDRNQDGLYMKSHRKIHVPAQQPQQAKPAPAVTAPPVSKPVVKQPTVPGTDSPNPSLASSSYEELVNKYCFFGSKQSSPQIKDGTLRNGKFDGADDVFATRGSNSTSSSSNGSPSMAHQAQHAGPAQHHAFHLRDSNPYFQHLGSYGASPASSPLSQPLQNERPANQRPSQATTPATMRSASPATSVGGFPFAGTSPNEFPYAQQLQERFPFNTETHAATAIRG</sequence>
<feature type="region of interest" description="Disordered" evidence="1">
    <location>
        <begin position="908"/>
        <end position="966"/>
    </location>
</feature>
<gene>
    <name evidence="4" type="ORF">CFIO01_02861</name>
</gene>
<dbReference type="GO" id="GO:0000164">
    <property type="term" value="C:protein phosphatase type 1 complex"/>
    <property type="evidence" value="ECO:0007669"/>
    <property type="project" value="TreeGrafter"/>
</dbReference>
<dbReference type="InterPro" id="IPR038175">
    <property type="entry name" value="CBM21_dom_sf"/>
</dbReference>
<dbReference type="KEGG" id="cfj:CFIO01_02861"/>
<dbReference type="STRING" id="1445577.A0A010R782"/>
<dbReference type="Pfam" id="PF03370">
    <property type="entry name" value="CBM_21"/>
    <property type="match status" value="1"/>
</dbReference>
<proteinExistence type="predicted"/>
<feature type="compositionally biased region" description="Polar residues" evidence="1">
    <location>
        <begin position="814"/>
        <end position="826"/>
    </location>
</feature>
<dbReference type="GO" id="GO:0005979">
    <property type="term" value="P:regulation of glycogen biosynthetic process"/>
    <property type="evidence" value="ECO:0007669"/>
    <property type="project" value="TreeGrafter"/>
</dbReference>
<feature type="compositionally biased region" description="Low complexity" evidence="1">
    <location>
        <begin position="664"/>
        <end position="682"/>
    </location>
</feature>
<feature type="compositionally biased region" description="Polar residues" evidence="1">
    <location>
        <begin position="412"/>
        <end position="425"/>
    </location>
</feature>
<dbReference type="Proteomes" id="UP000020467">
    <property type="component" value="Unassembled WGS sequence"/>
</dbReference>
<evidence type="ECO:0000256" key="1">
    <source>
        <dbReference type="SAM" id="MobiDB-lite"/>
    </source>
</evidence>
<dbReference type="HOGENOM" id="CLU_012287_0_0_1"/>
<keyword evidence="5" id="KW-1185">Reference proteome</keyword>
<dbReference type="OrthoDB" id="1881at2759"/>
<dbReference type="EMBL" id="JARH01001052">
    <property type="protein sequence ID" value="EXF73569.1"/>
    <property type="molecule type" value="Genomic_DNA"/>
</dbReference>
<feature type="compositionally biased region" description="Low complexity" evidence="1">
    <location>
        <begin position="219"/>
        <end position="248"/>
    </location>
</feature>
<dbReference type="Gene3D" id="2.60.40.2440">
    <property type="entry name" value="Carbohydrate binding type-21 domain"/>
    <property type="match status" value="1"/>
</dbReference>
<dbReference type="PANTHER" id="PTHR12307:SF36">
    <property type="entry name" value="GLYCOGEN-BINDING SUBUNIT 76A"/>
    <property type="match status" value="1"/>
</dbReference>
<feature type="region of interest" description="Disordered" evidence="1">
    <location>
        <begin position="652"/>
        <end position="692"/>
    </location>
</feature>
<dbReference type="GO" id="GO:0008157">
    <property type="term" value="F:protein phosphatase 1 binding"/>
    <property type="evidence" value="ECO:0007669"/>
    <property type="project" value="TreeGrafter"/>
</dbReference>
<dbReference type="eggNOG" id="KOG3986">
    <property type="taxonomic scope" value="Eukaryota"/>
</dbReference>
<feature type="compositionally biased region" description="Polar residues" evidence="1">
    <location>
        <begin position="930"/>
        <end position="952"/>
    </location>
</feature>
<feature type="compositionally biased region" description="Low complexity" evidence="1">
    <location>
        <begin position="915"/>
        <end position="927"/>
    </location>
</feature>
<feature type="chain" id="PRO_5001456010" description="CBM21 domain-containing protein" evidence="2">
    <location>
        <begin position="20"/>
        <end position="991"/>
    </location>
</feature>
<feature type="region of interest" description="Disordered" evidence="1">
    <location>
        <begin position="195"/>
        <end position="326"/>
    </location>
</feature>
<dbReference type="InterPro" id="IPR005036">
    <property type="entry name" value="CBM21_dom"/>
</dbReference>
<feature type="compositionally biased region" description="Low complexity" evidence="1">
    <location>
        <begin position="869"/>
        <end position="895"/>
    </location>
</feature>
<feature type="compositionally biased region" description="Low complexity" evidence="1">
    <location>
        <begin position="257"/>
        <end position="269"/>
    </location>
</feature>
<dbReference type="GO" id="GO:2001069">
    <property type="term" value="F:glycogen binding"/>
    <property type="evidence" value="ECO:0007669"/>
    <property type="project" value="TreeGrafter"/>
</dbReference>
<comment type="caution">
    <text evidence="4">The sequence shown here is derived from an EMBL/GenBank/DDBJ whole genome shotgun (WGS) entry which is preliminary data.</text>
</comment>
<evidence type="ECO:0000259" key="3">
    <source>
        <dbReference type="PROSITE" id="PS51159"/>
    </source>
</evidence>
<evidence type="ECO:0000256" key="2">
    <source>
        <dbReference type="SAM" id="SignalP"/>
    </source>
</evidence>
<dbReference type="PANTHER" id="PTHR12307">
    <property type="entry name" value="PROTEIN PHOSPHATASE 1 REGULATORY SUBUNIT"/>
    <property type="match status" value="1"/>
</dbReference>
<dbReference type="PROSITE" id="PS51159">
    <property type="entry name" value="CBM21"/>
    <property type="match status" value="1"/>
</dbReference>
<feature type="region of interest" description="Disordered" evidence="1">
    <location>
        <begin position="412"/>
        <end position="458"/>
    </location>
</feature>
<reference evidence="4 5" key="1">
    <citation type="submission" date="2014-02" db="EMBL/GenBank/DDBJ databases">
        <title>The genome sequence of Colletotrichum fioriniae PJ7.</title>
        <authorList>
            <person name="Baroncelli R."/>
            <person name="Thon M.R."/>
        </authorList>
    </citation>
    <scope>NUCLEOTIDE SEQUENCE [LARGE SCALE GENOMIC DNA]</scope>
    <source>
        <strain evidence="4 5">PJ7</strain>
    </source>
</reference>
<feature type="region of interest" description="Disordered" evidence="1">
    <location>
        <begin position="863"/>
        <end position="896"/>
    </location>
</feature>
<name>A0A010R782_9PEZI</name>
<feature type="signal peptide" evidence="2">
    <location>
        <begin position="1"/>
        <end position="19"/>
    </location>
</feature>
<feature type="region of interest" description="Disordered" evidence="1">
    <location>
        <begin position="786"/>
        <end position="826"/>
    </location>
</feature>
<organism evidence="4 5">
    <name type="scientific">Colletotrichum fioriniae PJ7</name>
    <dbReference type="NCBI Taxonomy" id="1445577"/>
    <lineage>
        <taxon>Eukaryota</taxon>
        <taxon>Fungi</taxon>
        <taxon>Dikarya</taxon>
        <taxon>Ascomycota</taxon>
        <taxon>Pezizomycotina</taxon>
        <taxon>Sordariomycetes</taxon>
        <taxon>Hypocreomycetidae</taxon>
        <taxon>Glomerellales</taxon>
        <taxon>Glomerellaceae</taxon>
        <taxon>Colletotrichum</taxon>
        <taxon>Colletotrichum acutatum species complex</taxon>
    </lineage>
</organism>
<feature type="domain" description="CBM21" evidence="3">
    <location>
        <begin position="530"/>
        <end position="644"/>
    </location>
</feature>
<dbReference type="AlphaFoldDB" id="A0A010R782"/>